<evidence type="ECO:0008006" key="5">
    <source>
        <dbReference type="Google" id="ProtNLM"/>
    </source>
</evidence>
<reference evidence="3 4" key="1">
    <citation type="submission" date="2009-03" db="EMBL/GenBank/DDBJ databases">
        <title>Comparison of the complete genome sequences of Rhodococcus erythropolis PR4 and Rhodococcus opacus B4.</title>
        <authorList>
            <person name="Takarada H."/>
            <person name="Sekine M."/>
            <person name="Hosoyama A."/>
            <person name="Yamada R."/>
            <person name="Fujisawa T."/>
            <person name="Omata S."/>
            <person name="Shimizu A."/>
            <person name="Tsukatani N."/>
            <person name="Tanikawa S."/>
            <person name="Fujita N."/>
            <person name="Harayama S."/>
        </authorList>
    </citation>
    <scope>NUCLEOTIDE SEQUENCE [LARGE SCALE GENOMIC DNA]</scope>
    <source>
        <strain evidence="3 4">B4</strain>
    </source>
</reference>
<gene>
    <name evidence="3" type="ordered locus">ROP_57970</name>
</gene>
<dbReference type="PANTHER" id="PTHR32309:SF31">
    <property type="entry name" value="CAPSULAR EXOPOLYSACCHARIDE FAMILY"/>
    <property type="match status" value="1"/>
</dbReference>
<keyword evidence="2" id="KW-0812">Transmembrane</keyword>
<dbReference type="InterPro" id="IPR050445">
    <property type="entry name" value="Bact_polysacc_biosynth/exp"/>
</dbReference>
<feature type="region of interest" description="Disordered" evidence="1">
    <location>
        <begin position="485"/>
        <end position="521"/>
    </location>
</feature>
<dbReference type="Gene3D" id="3.40.50.300">
    <property type="entry name" value="P-loop containing nucleotide triphosphate hydrolases"/>
    <property type="match status" value="1"/>
</dbReference>
<evidence type="ECO:0000313" key="4">
    <source>
        <dbReference type="Proteomes" id="UP000002212"/>
    </source>
</evidence>
<dbReference type="AlphaFoldDB" id="C1AY49"/>
<dbReference type="HOGENOM" id="CLU_569628_0_0_11"/>
<dbReference type="KEGG" id="rop:ROP_57970"/>
<accession>C1AY49</accession>
<organism evidence="3 4">
    <name type="scientific">Rhodococcus opacus (strain B4)</name>
    <dbReference type="NCBI Taxonomy" id="632772"/>
    <lineage>
        <taxon>Bacteria</taxon>
        <taxon>Bacillati</taxon>
        <taxon>Actinomycetota</taxon>
        <taxon>Actinomycetes</taxon>
        <taxon>Mycobacteriales</taxon>
        <taxon>Nocardiaceae</taxon>
        <taxon>Rhodococcus</taxon>
    </lineage>
</organism>
<sequence length="545" mass="57482">MDALRVHIEHIWRRKWVVACIAALAVLGAIYTSLGAGTSYTGKSVLTIDSQARLPEQDVALARGYADTFNYLPYQDRLRVAAGIPDDVTFEAGTAASGPMVIIEATSDDSSTAESSAAAMAEAFRDDFNANWRSGRDRAIEDLEFERNEDLTALGSLPPEGPETALRTASANGIQDRISQLQADTTGQLRILQSSAGVVATAPSTARNLVLALFGGLVLGGVAALALAGVENRLTSRDEIRDHLGVDTLTEIPPGGSAAADRLREQRFKQLATIVGMADLPRPATIAVTAPRATDGTGQVAKAIAEYRAIQGEWTLLVRADLRGSDTDGEPAGVGDVLRNTHSISVEKLLQAGPTGHMRVMGPGAREGDSYSLFTRSRFAGLVALGRRAADLTVVETPPIVDAAESQVVCAGVDRTMLVIDKTTAHTADAKEACRLLTQAGVTLLGAVIIDPHTNADVSDTSGSSPHGTVKAFFKHKISGIRLTLGKSRTESSSDHTNPMEEKQILRRTAVPTEPAPVGVADELHLSSAVLSDALPPSSNGDHRP</sequence>
<dbReference type="PANTHER" id="PTHR32309">
    <property type="entry name" value="TYROSINE-PROTEIN KINASE"/>
    <property type="match status" value="1"/>
</dbReference>
<name>C1AY49_RHOOB</name>
<proteinExistence type="predicted"/>
<keyword evidence="2" id="KW-1133">Transmembrane helix</keyword>
<evidence type="ECO:0000256" key="2">
    <source>
        <dbReference type="SAM" id="Phobius"/>
    </source>
</evidence>
<dbReference type="SUPFAM" id="SSF52540">
    <property type="entry name" value="P-loop containing nucleoside triphosphate hydrolases"/>
    <property type="match status" value="1"/>
</dbReference>
<dbReference type="OrthoDB" id="3570682at2"/>
<dbReference type="PATRIC" id="fig|632772.20.peg.6055"/>
<feature type="compositionally biased region" description="Basic and acidic residues" evidence="1">
    <location>
        <begin position="488"/>
        <end position="505"/>
    </location>
</feature>
<protein>
    <recommendedName>
        <fullName evidence="5">Capsular polysaccharide biosynthesis protein</fullName>
    </recommendedName>
</protein>
<dbReference type="Proteomes" id="UP000002212">
    <property type="component" value="Chromosome"/>
</dbReference>
<dbReference type="InterPro" id="IPR027417">
    <property type="entry name" value="P-loop_NTPase"/>
</dbReference>
<evidence type="ECO:0000313" key="3">
    <source>
        <dbReference type="EMBL" id="BAH54044.1"/>
    </source>
</evidence>
<keyword evidence="2" id="KW-0472">Membrane</keyword>
<feature type="transmembrane region" description="Helical" evidence="2">
    <location>
        <begin position="209"/>
        <end position="230"/>
    </location>
</feature>
<dbReference type="STRING" id="632772.ROP_57970"/>
<dbReference type="EMBL" id="AP011115">
    <property type="protein sequence ID" value="BAH54044.1"/>
    <property type="molecule type" value="Genomic_DNA"/>
</dbReference>
<evidence type="ECO:0000256" key="1">
    <source>
        <dbReference type="SAM" id="MobiDB-lite"/>
    </source>
</evidence>
<dbReference type="RefSeq" id="WP_015889538.1">
    <property type="nucleotide sequence ID" value="NC_012522.1"/>
</dbReference>